<dbReference type="PANTHER" id="PTHR37066">
    <property type="entry name" value="HELICASE-ASSOCIATED"/>
    <property type="match status" value="1"/>
</dbReference>
<reference evidence="2 3" key="1">
    <citation type="journal article" date="2016" name="BMC Genomics">
        <title>Comparative genomics reveals Cyclospora cayetanensis possesses coccidia-like metabolism and invasion components but unique surface antigens.</title>
        <authorList>
            <person name="Liu S."/>
            <person name="Wang L."/>
            <person name="Zheng H."/>
            <person name="Xu Z."/>
            <person name="Roellig D.M."/>
            <person name="Li N."/>
            <person name="Frace M.A."/>
            <person name="Tang K."/>
            <person name="Arrowood M.J."/>
            <person name="Moss D.M."/>
            <person name="Zhang L."/>
            <person name="Feng Y."/>
            <person name="Xiao L."/>
        </authorList>
    </citation>
    <scope>NUCLEOTIDE SEQUENCE [LARGE SCALE GENOMIC DNA]</scope>
    <source>
        <strain evidence="2 3">CHN_HEN01</strain>
    </source>
</reference>
<comment type="caution">
    <text evidence="2">The sequence shown here is derived from an EMBL/GenBank/DDBJ whole genome shotgun (WGS) entry which is preliminary data.</text>
</comment>
<dbReference type="AlphaFoldDB" id="A0A1D3D892"/>
<dbReference type="EMBL" id="JROU02000313">
    <property type="protein sequence ID" value="OEH79677.1"/>
    <property type="molecule type" value="Genomic_DNA"/>
</dbReference>
<dbReference type="PANTHER" id="PTHR37066:SF1">
    <property type="entry name" value="LNS2_PITP DOMAIN-CONTAINING PROTEIN"/>
    <property type="match status" value="1"/>
</dbReference>
<accession>A0A1D3D892</accession>
<organism evidence="2 3">
    <name type="scientific">Cyclospora cayetanensis</name>
    <dbReference type="NCBI Taxonomy" id="88456"/>
    <lineage>
        <taxon>Eukaryota</taxon>
        <taxon>Sar</taxon>
        <taxon>Alveolata</taxon>
        <taxon>Apicomplexa</taxon>
        <taxon>Conoidasida</taxon>
        <taxon>Coccidia</taxon>
        <taxon>Eucoccidiorida</taxon>
        <taxon>Eimeriorina</taxon>
        <taxon>Eimeriidae</taxon>
        <taxon>Cyclospora</taxon>
    </lineage>
</organism>
<dbReference type="VEuPathDB" id="ToxoDB:LOC34622932"/>
<name>A0A1D3D892_9EIME</name>
<protein>
    <submittedName>
        <fullName evidence="2">Uncharacterized protein</fullName>
    </submittedName>
</protein>
<feature type="region of interest" description="Disordered" evidence="1">
    <location>
        <begin position="216"/>
        <end position="235"/>
    </location>
</feature>
<dbReference type="Proteomes" id="UP000095192">
    <property type="component" value="Unassembled WGS sequence"/>
</dbReference>
<keyword evidence="3" id="KW-1185">Reference proteome</keyword>
<sequence>MEQAHSSTHFGNDEVLRPCRSVGLVPRLLPVRLRFILLDNLTSTVDAYRCLYYLHCYHLFPFLMNGNTAEALTLCCMQPNSTNSLAIAIRLRDATSGKEPQPAVAATAVLRRSSSPVPPLRAAPLFASAPPPPASVTASASGAATAAALANATFARAEQAAPQAAATSAAHATPPARLLGSDFSVGSRTPSFLFCGAKGLLSRRPHERGPPFTLVAASRRKSSEAHQQAQQKQQDDRYRMLLLSEGTAQQREELWRELQQLRRQKLSTTGLVGMEMLAAEKRVLPHPHLRLMIAGSAFVVTREALGPLCLPTEKFIVPALGASPLASRGAAQETAGDVLEAATEAPFVGVPIADWETFPWPHYLEGLHLGEEMEALRHERDLVEKELPALAKRLKELDFDWQLGASTVSRIERELTEFRLLLKALPVYLASKPSPKAAFRGPPVYFVVPSGVSQEGTTTTTQGNEPQYPPETAAFRLGAACSALRQRGRFLYLPGALERLETEGVRTPRTAATVTGGSADSERDALISDFDFGAAEETSDCFYPFPMHSRRQTEGGYQYVFDLWSWDDVIEALQYFNDLYDPVAKALNRAVTFNELPADWKIPEPVAVVCLLYFLIPDLLFPTIHICIYLALQFFLSNWWGMPLGLYVHQIRQGDVDARFHPRRRPVLDRLGFRWEGTEKYLNFTWMKLLKGVKWWMFFRQHPIVQLGRDAVIPPSCLVADVCKPEEVQGLCIGEIVYQARLQEPVLYHHYPQRYELFRQFGLAILPAERLILSYPKVETDKEELAPRGFTLKELPEAIREEY</sequence>
<dbReference type="VEuPathDB" id="ToxoDB:cyc_06861"/>
<evidence type="ECO:0000256" key="1">
    <source>
        <dbReference type="SAM" id="MobiDB-lite"/>
    </source>
</evidence>
<evidence type="ECO:0000313" key="3">
    <source>
        <dbReference type="Proteomes" id="UP000095192"/>
    </source>
</evidence>
<gene>
    <name evidence="2" type="ORF">cyc_06861</name>
</gene>
<dbReference type="InParanoid" id="A0A1D3D892"/>
<proteinExistence type="predicted"/>
<evidence type="ECO:0000313" key="2">
    <source>
        <dbReference type="EMBL" id="OEH79677.1"/>
    </source>
</evidence>